<organism evidence="1 2">
    <name type="scientific">Nostoc azollae (strain 0708)</name>
    <name type="common">Anabaena azollae (strain 0708)</name>
    <dbReference type="NCBI Taxonomy" id="551115"/>
    <lineage>
        <taxon>Bacteria</taxon>
        <taxon>Bacillati</taxon>
        <taxon>Cyanobacteriota</taxon>
        <taxon>Cyanophyceae</taxon>
        <taxon>Nostocales</taxon>
        <taxon>Nostocaceae</taxon>
        <taxon>Trichormus</taxon>
    </lineage>
</organism>
<reference evidence="1 2" key="1">
    <citation type="journal article" date="2010" name="PLoS ONE">
        <title>Genome erosion in a nitrogen-fixing vertically transmitted endosymbiotic multicellular cyanobacterium.</title>
        <authorList>
            <person name="Ran L."/>
            <person name="Larsson J."/>
            <person name="Vigil-Stenman T."/>
            <person name="Nylander J.A."/>
            <person name="Ininbergs K."/>
            <person name="Zheng W.W."/>
            <person name="Lapidus A."/>
            <person name="Lowry S."/>
            <person name="Haselkorn R."/>
            <person name="Bergman B."/>
        </authorList>
    </citation>
    <scope>NUCLEOTIDE SEQUENCE [LARGE SCALE GENOMIC DNA]</scope>
    <source>
        <strain evidence="1 2">0708</strain>
    </source>
</reference>
<dbReference type="AlphaFoldDB" id="D7E3E8"/>
<evidence type="ECO:0000313" key="1">
    <source>
        <dbReference type="EMBL" id="ADI63571.1"/>
    </source>
</evidence>
<dbReference type="Proteomes" id="UP000001511">
    <property type="component" value="Chromosome"/>
</dbReference>
<keyword evidence="2" id="KW-1185">Reference proteome</keyword>
<accession>D7E3E8</accession>
<proteinExistence type="predicted"/>
<sequence>MNTVGEFIKRVVFGNFRWRISTIAFRFPPLRNIWGHRGRVAGLYRSNPAPQNLTCGLQRIRLKKVINYGLHSP</sequence>
<dbReference type="KEGG" id="naz:Aazo_1287"/>
<dbReference type="HOGENOM" id="CLU_2701086_0_0_3"/>
<gene>
    <name evidence="1" type="ordered locus">Aazo_1287</name>
</gene>
<evidence type="ECO:0000313" key="2">
    <source>
        <dbReference type="Proteomes" id="UP000001511"/>
    </source>
</evidence>
<protein>
    <submittedName>
        <fullName evidence="1">Uncharacterized protein</fullName>
    </submittedName>
</protein>
<name>D7E3E8_NOSA0</name>
<dbReference type="RefSeq" id="WP_013190589.1">
    <property type="nucleotide sequence ID" value="NC_014248.1"/>
</dbReference>
<dbReference type="EMBL" id="CP002059">
    <property type="protein sequence ID" value="ADI63571.1"/>
    <property type="molecule type" value="Genomic_DNA"/>
</dbReference>